<dbReference type="Pfam" id="PF00611">
    <property type="entry name" value="FCH"/>
    <property type="match status" value="1"/>
</dbReference>
<feature type="region of interest" description="Disordered" evidence="2">
    <location>
        <begin position="188"/>
        <end position="236"/>
    </location>
</feature>
<dbReference type="PANTHER" id="PTHR15228:SF25">
    <property type="entry name" value="F-BAR DOMAIN-CONTAINING PROTEIN"/>
    <property type="match status" value="1"/>
</dbReference>
<feature type="compositionally biased region" description="Polar residues" evidence="2">
    <location>
        <begin position="692"/>
        <end position="708"/>
    </location>
</feature>
<dbReference type="PROSITE" id="PS50238">
    <property type="entry name" value="RHOGAP"/>
    <property type="match status" value="1"/>
</dbReference>
<dbReference type="CDD" id="cd00159">
    <property type="entry name" value="RhoGAP"/>
    <property type="match status" value="1"/>
</dbReference>
<evidence type="ECO:0000256" key="1">
    <source>
        <dbReference type="ARBA" id="ARBA00022468"/>
    </source>
</evidence>
<comment type="caution">
    <text evidence="4">The sequence shown here is derived from an EMBL/GenBank/DDBJ whole genome shotgun (WGS) entry which is preliminary data.</text>
</comment>
<evidence type="ECO:0000259" key="3">
    <source>
        <dbReference type="PROSITE" id="PS50238"/>
    </source>
</evidence>
<dbReference type="Gene3D" id="1.10.555.10">
    <property type="entry name" value="Rho GTPase activation protein"/>
    <property type="match status" value="1"/>
</dbReference>
<dbReference type="EMBL" id="JAKELL010000055">
    <property type="protein sequence ID" value="KAH8986336.1"/>
    <property type="molecule type" value="Genomic_DNA"/>
</dbReference>
<dbReference type="SUPFAM" id="SSF48350">
    <property type="entry name" value="GTPase activation domain, GAP"/>
    <property type="match status" value="1"/>
</dbReference>
<sequence>MVGCCFTLACFDVHSPQSALCNLAPPPMSFISVEPQPRVVSESHSNSLIAQFDTQLQIIANRYLAFFQERRSIEATYINSLRKLHRKAKTVDAAFDPRAEPTTTRAAWDTVRDNLDREASTQQAFVDILDNDVIKPLTTLKESKDRTRNRIEEDLKKSATSYADHAENKVARLQQAYLKKYYPQQYATPTETSQRPQSVPNKKFGGKVSSLFRGRRDSQPQEPEPAKPAKSEEVSDNDCRLAVGRLNTLRSTRAEHLGEGYDCLEELVFAPTVKDVLVKYVDGMITTCTKYDKLATSTRARVEKAVAGTDASDLRASFRRTLSFAIPPPTLYRNYRPGAYSELIFGVPLVDVETNEDNVPKVMRMCIEEVEKRGLVTNKIYSAHQSLDTEVLQLRDNFENEKSFSFSSTDNIHSVAMLLMRYLWDLPEPLFTLSLQDYRSYRQNRVRYTENDFSLWRSKIRELHPVHRASLGALLRHLLRVSSHSDKNAMTVEALAARFRYGVLRGGQVLQDGVHVKTLVLEDLIQNANTLFNERPSPPDAAETTSTHTYGSLFLSPELPQPTEVLASSTRHRPGLVGGIPTSTQSSSSFSSSPSDAATESRLTPSPTGLLSPLLGLPSSQTLTEGVETTTQEQAIQEAGGTKALETFPDSTPAKFVSVSTSVAEWRLRQSLLLPPHPEPPTIPQSPPESVLSGTSDFPLSSATSLQTGVGLFSP</sequence>
<accession>A0AAD4QB85</accession>
<protein>
    <recommendedName>
        <fullName evidence="3">Rho-GAP domain-containing protein</fullName>
    </recommendedName>
</protein>
<reference evidence="4" key="1">
    <citation type="submission" date="2022-01" db="EMBL/GenBank/DDBJ databases">
        <title>Comparative genomics reveals a dynamic genome evolution in the ectomycorrhizal milk-cap (Lactarius) mushrooms.</title>
        <authorList>
            <consortium name="DOE Joint Genome Institute"/>
            <person name="Lebreton A."/>
            <person name="Tang N."/>
            <person name="Kuo A."/>
            <person name="LaButti K."/>
            <person name="Drula E."/>
            <person name="Barry K."/>
            <person name="Clum A."/>
            <person name="Lipzen A."/>
            <person name="Mousain D."/>
            <person name="Ng V."/>
            <person name="Wang R."/>
            <person name="Wang X."/>
            <person name="Dai Y."/>
            <person name="Henrissat B."/>
            <person name="Grigoriev I.V."/>
            <person name="Guerin-Laguette A."/>
            <person name="Yu F."/>
            <person name="Martin F.M."/>
        </authorList>
    </citation>
    <scope>NUCLEOTIDE SEQUENCE</scope>
    <source>
        <strain evidence="4">QP</strain>
    </source>
</reference>
<name>A0AAD4QB85_9AGAM</name>
<dbReference type="SMART" id="SM00324">
    <property type="entry name" value="RhoGAP"/>
    <property type="match status" value="1"/>
</dbReference>
<keyword evidence="5" id="KW-1185">Reference proteome</keyword>
<feature type="region of interest" description="Disordered" evidence="2">
    <location>
        <begin position="566"/>
        <end position="618"/>
    </location>
</feature>
<dbReference type="PANTHER" id="PTHR15228">
    <property type="entry name" value="SPERMATHECAL PHYSIOLOGY VARIANT"/>
    <property type="match status" value="1"/>
</dbReference>
<dbReference type="Proteomes" id="UP001201163">
    <property type="component" value="Unassembled WGS sequence"/>
</dbReference>
<dbReference type="AlphaFoldDB" id="A0AAD4QB85"/>
<feature type="compositionally biased region" description="Low complexity" evidence="2">
    <location>
        <begin position="581"/>
        <end position="595"/>
    </location>
</feature>
<dbReference type="InterPro" id="IPR051025">
    <property type="entry name" value="RhoGAP"/>
</dbReference>
<dbReference type="InterPro" id="IPR001060">
    <property type="entry name" value="FCH_dom"/>
</dbReference>
<feature type="compositionally biased region" description="Basic and acidic residues" evidence="2">
    <location>
        <begin position="214"/>
        <end position="236"/>
    </location>
</feature>
<gene>
    <name evidence="4" type="ORF">EDB92DRAFT_1267493</name>
</gene>
<evidence type="ECO:0000313" key="4">
    <source>
        <dbReference type="EMBL" id="KAH8986336.1"/>
    </source>
</evidence>
<dbReference type="InterPro" id="IPR027267">
    <property type="entry name" value="AH/BAR_dom_sf"/>
</dbReference>
<feature type="compositionally biased region" description="Polar residues" evidence="2">
    <location>
        <begin position="188"/>
        <end position="200"/>
    </location>
</feature>
<dbReference type="InterPro" id="IPR008936">
    <property type="entry name" value="Rho_GTPase_activation_prot"/>
</dbReference>
<dbReference type="Gene3D" id="1.20.1270.60">
    <property type="entry name" value="Arfaptin homology (AH) domain/BAR domain"/>
    <property type="match status" value="1"/>
</dbReference>
<dbReference type="SUPFAM" id="SSF103657">
    <property type="entry name" value="BAR/IMD domain-like"/>
    <property type="match status" value="1"/>
</dbReference>
<keyword evidence="1" id="KW-0343">GTPase activation</keyword>
<organism evidence="4 5">
    <name type="scientific">Lactarius akahatsu</name>
    <dbReference type="NCBI Taxonomy" id="416441"/>
    <lineage>
        <taxon>Eukaryota</taxon>
        <taxon>Fungi</taxon>
        <taxon>Dikarya</taxon>
        <taxon>Basidiomycota</taxon>
        <taxon>Agaricomycotina</taxon>
        <taxon>Agaricomycetes</taxon>
        <taxon>Russulales</taxon>
        <taxon>Russulaceae</taxon>
        <taxon>Lactarius</taxon>
    </lineage>
</organism>
<dbReference type="GO" id="GO:0005096">
    <property type="term" value="F:GTPase activator activity"/>
    <property type="evidence" value="ECO:0007669"/>
    <property type="project" value="UniProtKB-KW"/>
</dbReference>
<feature type="compositionally biased region" description="Pro residues" evidence="2">
    <location>
        <begin position="675"/>
        <end position="687"/>
    </location>
</feature>
<dbReference type="InterPro" id="IPR000198">
    <property type="entry name" value="RhoGAP_dom"/>
</dbReference>
<dbReference type="GO" id="GO:0007165">
    <property type="term" value="P:signal transduction"/>
    <property type="evidence" value="ECO:0007669"/>
    <property type="project" value="InterPro"/>
</dbReference>
<dbReference type="Pfam" id="PF00620">
    <property type="entry name" value="RhoGAP"/>
    <property type="match status" value="1"/>
</dbReference>
<evidence type="ECO:0000313" key="5">
    <source>
        <dbReference type="Proteomes" id="UP001201163"/>
    </source>
</evidence>
<proteinExistence type="predicted"/>
<evidence type="ECO:0000256" key="2">
    <source>
        <dbReference type="SAM" id="MobiDB-lite"/>
    </source>
</evidence>
<feature type="region of interest" description="Disordered" evidence="2">
    <location>
        <begin position="675"/>
        <end position="715"/>
    </location>
</feature>
<feature type="domain" description="Rho-GAP" evidence="3">
    <location>
        <begin position="347"/>
        <end position="532"/>
    </location>
</feature>
<feature type="compositionally biased region" description="Low complexity" evidence="2">
    <location>
        <begin position="603"/>
        <end position="618"/>
    </location>
</feature>